<dbReference type="GO" id="GO:0009055">
    <property type="term" value="F:electron transfer activity"/>
    <property type="evidence" value="ECO:0007669"/>
    <property type="project" value="InterPro"/>
</dbReference>
<feature type="transmembrane region" description="Helical" evidence="11">
    <location>
        <begin position="314"/>
        <end position="331"/>
    </location>
</feature>
<dbReference type="InterPro" id="IPR036150">
    <property type="entry name" value="Cyt_b/b6_C_sf"/>
</dbReference>
<dbReference type="Pfam" id="PF13442">
    <property type="entry name" value="Cytochrome_CBB3"/>
    <property type="match status" value="1"/>
</dbReference>
<keyword evidence="9 11" id="KW-0472">Membrane</keyword>
<evidence type="ECO:0000313" key="15">
    <source>
        <dbReference type="EMBL" id="TMI80112.1"/>
    </source>
</evidence>
<dbReference type="PANTHER" id="PTHR19271">
    <property type="entry name" value="CYTOCHROME B"/>
    <property type="match status" value="1"/>
</dbReference>
<proteinExistence type="predicted"/>
<feature type="domain" description="Cytochrome b/b6 C-terminal region profile" evidence="13">
    <location>
        <begin position="234"/>
        <end position="376"/>
    </location>
</feature>
<dbReference type="SUPFAM" id="SSF81648">
    <property type="entry name" value="a domain/subunit of cytochrome bc1 complex (Ubiquinol-cytochrome c reductase)"/>
    <property type="match status" value="1"/>
</dbReference>
<evidence type="ECO:0000256" key="8">
    <source>
        <dbReference type="ARBA" id="ARBA00023004"/>
    </source>
</evidence>
<feature type="transmembrane region" description="Helical" evidence="11">
    <location>
        <begin position="121"/>
        <end position="141"/>
    </location>
</feature>
<keyword evidence="8 10" id="KW-0408">Iron</keyword>
<dbReference type="Gene3D" id="1.20.810.10">
    <property type="entry name" value="Cytochrome Bc1 Complex, Chain C"/>
    <property type="match status" value="1"/>
</dbReference>
<feature type="transmembrane region" description="Helical" evidence="11">
    <location>
        <begin position="186"/>
        <end position="210"/>
    </location>
</feature>
<dbReference type="Pfam" id="PF13631">
    <property type="entry name" value="Cytochrom_B_N_2"/>
    <property type="match status" value="1"/>
</dbReference>
<evidence type="ECO:0000256" key="10">
    <source>
        <dbReference type="PROSITE-ProRule" id="PRU00433"/>
    </source>
</evidence>
<dbReference type="PROSITE" id="PS51003">
    <property type="entry name" value="CYTB_CTER"/>
    <property type="match status" value="1"/>
</dbReference>
<name>A0A537J9T8_9BACT</name>
<evidence type="ECO:0000259" key="12">
    <source>
        <dbReference type="PROSITE" id="PS51002"/>
    </source>
</evidence>
<dbReference type="SUPFAM" id="SSF81342">
    <property type="entry name" value="Transmembrane di-heme cytochromes"/>
    <property type="match status" value="1"/>
</dbReference>
<dbReference type="GO" id="GO:0022904">
    <property type="term" value="P:respiratory electron transport chain"/>
    <property type="evidence" value="ECO:0007669"/>
    <property type="project" value="InterPro"/>
</dbReference>
<accession>A0A537J9T8</accession>
<dbReference type="EMBL" id="VBAN01000280">
    <property type="protein sequence ID" value="TMI80112.1"/>
    <property type="molecule type" value="Genomic_DNA"/>
</dbReference>
<feature type="transmembrane region" description="Helical" evidence="11">
    <location>
        <begin position="253"/>
        <end position="271"/>
    </location>
</feature>
<evidence type="ECO:0000256" key="3">
    <source>
        <dbReference type="ARBA" id="ARBA00022617"/>
    </source>
</evidence>
<dbReference type="SUPFAM" id="SSF46626">
    <property type="entry name" value="Cytochrome c"/>
    <property type="match status" value="1"/>
</dbReference>
<evidence type="ECO:0000256" key="9">
    <source>
        <dbReference type="ARBA" id="ARBA00023136"/>
    </source>
</evidence>
<feature type="transmembrane region" description="Helical" evidence="11">
    <location>
        <begin position="35"/>
        <end position="62"/>
    </location>
</feature>
<evidence type="ECO:0000256" key="1">
    <source>
        <dbReference type="ARBA" id="ARBA00004141"/>
    </source>
</evidence>
<feature type="transmembrane region" description="Helical" evidence="11">
    <location>
        <begin position="343"/>
        <end position="362"/>
    </location>
</feature>
<dbReference type="InterPro" id="IPR009056">
    <property type="entry name" value="Cyt_c-like_dom"/>
</dbReference>
<dbReference type="Pfam" id="PF00032">
    <property type="entry name" value="Cytochrom_B_C"/>
    <property type="match status" value="1"/>
</dbReference>
<dbReference type="PROSITE" id="PS51002">
    <property type="entry name" value="CYTB_NTER"/>
    <property type="match status" value="1"/>
</dbReference>
<keyword evidence="6" id="KW-0249">Electron transport</keyword>
<feature type="transmembrane region" description="Helical" evidence="11">
    <location>
        <begin position="90"/>
        <end position="109"/>
    </location>
</feature>
<feature type="domain" description="Cytochrome b/b6 N-terminal region profile" evidence="12">
    <location>
        <begin position="7"/>
        <end position="218"/>
    </location>
</feature>
<keyword evidence="7 11" id="KW-1133">Transmembrane helix</keyword>
<protein>
    <submittedName>
        <fullName evidence="15">C-type cytochrome</fullName>
    </submittedName>
</protein>
<reference evidence="15 16" key="1">
    <citation type="journal article" date="2019" name="Nat. Microbiol.">
        <title>Mediterranean grassland soil C-N compound turnover is dependent on rainfall and depth, and is mediated by genomically divergent microorganisms.</title>
        <authorList>
            <person name="Diamond S."/>
            <person name="Andeer P.F."/>
            <person name="Li Z."/>
            <person name="Crits-Christoph A."/>
            <person name="Burstein D."/>
            <person name="Anantharaman K."/>
            <person name="Lane K.R."/>
            <person name="Thomas B.C."/>
            <person name="Pan C."/>
            <person name="Northen T.R."/>
            <person name="Banfield J.F."/>
        </authorList>
    </citation>
    <scope>NUCLEOTIDE SEQUENCE [LARGE SCALE GENOMIC DNA]</scope>
    <source>
        <strain evidence="15">NP_6</strain>
    </source>
</reference>
<dbReference type="GO" id="GO:0016020">
    <property type="term" value="C:membrane"/>
    <property type="evidence" value="ECO:0007669"/>
    <property type="project" value="UniProtKB-SubCell"/>
</dbReference>
<dbReference type="InterPro" id="IPR027387">
    <property type="entry name" value="Cytb/b6-like_sf"/>
</dbReference>
<comment type="caution">
    <text evidence="15">The sequence shown here is derived from an EMBL/GenBank/DDBJ whole genome shotgun (WGS) entry which is preliminary data.</text>
</comment>
<dbReference type="PROSITE" id="PS51007">
    <property type="entry name" value="CYTC"/>
    <property type="match status" value="1"/>
</dbReference>
<evidence type="ECO:0000256" key="4">
    <source>
        <dbReference type="ARBA" id="ARBA00022692"/>
    </source>
</evidence>
<keyword evidence="2" id="KW-0813">Transport</keyword>
<comment type="subcellular location">
    <subcellularLocation>
        <location evidence="1">Membrane</location>
        <topology evidence="1">Multi-pass membrane protein</topology>
    </subcellularLocation>
</comment>
<evidence type="ECO:0000256" key="7">
    <source>
        <dbReference type="ARBA" id="ARBA00022989"/>
    </source>
</evidence>
<keyword evidence="5 10" id="KW-0479">Metal-binding</keyword>
<sequence length="469" mass="51499">MGIARRLWRAFDDRAGISQILGPVLRHPVPKDARWYYVFGSATLFAFLLQVVTGIALALAYIPSTANAYDTLQWITHQAPFGRILRGMHYFGASAMVLLIGAHMARTFLMGAYKFPRELNWITGVVLFVVTILLAFTGQLLRWDQTAVWSIAVAAEQMGRLPLIGRALARFLLAGDTWGGQTLSRFFAFHVFFIPAVIFAFVGIHLWLVLRHGISEPPEPGRPVDPRTYRAWYQSLLSREGRPFWPDAAWRDIVFGVCMAGAVVLASLIVGPPELGKPPDPTIIQADPRPDWYLLWYFGLLALLPPNLENYVMVLGPLVALIVLLLVPAISNRGERSPARRPWAIGLVFAICLTIGTLWIVGARAPWSPDFTTGPIPARIIGAATGPIAAGGRLFYGKGCQYCHAIAGYGGARGPDLSAVGDRLTPAQMTWRILNGGMNMPAFAGNLTPDELDALIAFLKSRTTRESTP</sequence>
<evidence type="ECO:0000256" key="6">
    <source>
        <dbReference type="ARBA" id="ARBA00022982"/>
    </source>
</evidence>
<dbReference type="InterPro" id="IPR005798">
    <property type="entry name" value="Cyt_b/b6_C"/>
</dbReference>
<evidence type="ECO:0000256" key="5">
    <source>
        <dbReference type="ARBA" id="ARBA00022723"/>
    </source>
</evidence>
<dbReference type="Gene3D" id="1.10.760.10">
    <property type="entry name" value="Cytochrome c-like domain"/>
    <property type="match status" value="1"/>
</dbReference>
<dbReference type="PANTHER" id="PTHR19271:SF16">
    <property type="entry name" value="CYTOCHROME B"/>
    <property type="match status" value="1"/>
</dbReference>
<keyword evidence="3 10" id="KW-0349">Heme</keyword>
<dbReference type="GO" id="GO:0020037">
    <property type="term" value="F:heme binding"/>
    <property type="evidence" value="ECO:0007669"/>
    <property type="project" value="InterPro"/>
</dbReference>
<evidence type="ECO:0000313" key="16">
    <source>
        <dbReference type="Proteomes" id="UP000318093"/>
    </source>
</evidence>
<organism evidence="15 16">
    <name type="scientific">Candidatus Segetimicrobium genomatis</name>
    <dbReference type="NCBI Taxonomy" id="2569760"/>
    <lineage>
        <taxon>Bacteria</taxon>
        <taxon>Bacillati</taxon>
        <taxon>Candidatus Sysuimicrobiota</taxon>
        <taxon>Candidatus Sysuimicrobiia</taxon>
        <taxon>Candidatus Sysuimicrobiales</taxon>
        <taxon>Candidatus Segetimicrobiaceae</taxon>
        <taxon>Candidatus Segetimicrobium</taxon>
    </lineage>
</organism>
<dbReference type="Proteomes" id="UP000318093">
    <property type="component" value="Unassembled WGS sequence"/>
</dbReference>
<dbReference type="InterPro" id="IPR016174">
    <property type="entry name" value="Di-haem_cyt_TM"/>
</dbReference>
<evidence type="ECO:0000259" key="14">
    <source>
        <dbReference type="PROSITE" id="PS51007"/>
    </source>
</evidence>
<dbReference type="AlphaFoldDB" id="A0A537J9T8"/>
<evidence type="ECO:0000259" key="13">
    <source>
        <dbReference type="PROSITE" id="PS51003"/>
    </source>
</evidence>
<evidence type="ECO:0000256" key="2">
    <source>
        <dbReference type="ARBA" id="ARBA00022448"/>
    </source>
</evidence>
<feature type="domain" description="Cytochrome c" evidence="14">
    <location>
        <begin position="386"/>
        <end position="463"/>
    </location>
</feature>
<keyword evidence="4 11" id="KW-0812">Transmembrane</keyword>
<dbReference type="GO" id="GO:0016491">
    <property type="term" value="F:oxidoreductase activity"/>
    <property type="evidence" value="ECO:0007669"/>
    <property type="project" value="InterPro"/>
</dbReference>
<gene>
    <name evidence="15" type="ORF">E6H03_09020</name>
</gene>
<dbReference type="GO" id="GO:0046872">
    <property type="term" value="F:metal ion binding"/>
    <property type="evidence" value="ECO:0007669"/>
    <property type="project" value="UniProtKB-KW"/>
</dbReference>
<dbReference type="InterPro" id="IPR005797">
    <property type="entry name" value="Cyt_b/b6_N"/>
</dbReference>
<evidence type="ECO:0000256" key="11">
    <source>
        <dbReference type="SAM" id="Phobius"/>
    </source>
</evidence>
<dbReference type="InterPro" id="IPR036909">
    <property type="entry name" value="Cyt_c-like_dom_sf"/>
</dbReference>